<keyword evidence="5 8" id="KW-0812">Transmembrane</keyword>
<dbReference type="RefSeq" id="WP_109036827.1">
    <property type="nucleotide sequence ID" value="NZ_CP029210.1"/>
</dbReference>
<dbReference type="OrthoDB" id="9814303at2"/>
<keyword evidence="7 8" id="KW-0472">Membrane</keyword>
<evidence type="ECO:0000256" key="1">
    <source>
        <dbReference type="ARBA" id="ARBA00004651"/>
    </source>
</evidence>
<dbReference type="KEGG" id="aon:DEH84_10630"/>
<evidence type="ECO:0000256" key="7">
    <source>
        <dbReference type="ARBA" id="ARBA00023136"/>
    </source>
</evidence>
<dbReference type="Pfam" id="PF07690">
    <property type="entry name" value="MFS_1"/>
    <property type="match status" value="1"/>
</dbReference>
<name>A0A2U8FS45_9BURK</name>
<accession>A0A2U8FS45</accession>
<proteinExistence type="inferred from homology"/>
<evidence type="ECO:0000256" key="3">
    <source>
        <dbReference type="ARBA" id="ARBA00022448"/>
    </source>
</evidence>
<keyword evidence="6 8" id="KW-1133">Transmembrane helix</keyword>
<protein>
    <recommendedName>
        <fullName evidence="8">Bcr/CflA family efflux transporter</fullName>
    </recommendedName>
</protein>
<evidence type="ECO:0000256" key="5">
    <source>
        <dbReference type="ARBA" id="ARBA00022692"/>
    </source>
</evidence>
<feature type="transmembrane region" description="Helical" evidence="8">
    <location>
        <begin position="87"/>
        <end position="106"/>
    </location>
</feature>
<evidence type="ECO:0000256" key="2">
    <source>
        <dbReference type="ARBA" id="ARBA00006236"/>
    </source>
</evidence>
<dbReference type="EMBL" id="CP029210">
    <property type="protein sequence ID" value="AWI53830.1"/>
    <property type="molecule type" value="Genomic_DNA"/>
</dbReference>
<dbReference type="GO" id="GO:0005886">
    <property type="term" value="C:plasma membrane"/>
    <property type="evidence" value="ECO:0007669"/>
    <property type="project" value="UniProtKB-SubCell"/>
</dbReference>
<feature type="transmembrane region" description="Helical" evidence="8">
    <location>
        <begin position="261"/>
        <end position="278"/>
    </location>
</feature>
<feature type="transmembrane region" description="Helical" evidence="8">
    <location>
        <begin position="175"/>
        <end position="195"/>
    </location>
</feature>
<gene>
    <name evidence="10" type="ORF">DEH84_10630</name>
</gene>
<evidence type="ECO:0000256" key="6">
    <source>
        <dbReference type="ARBA" id="ARBA00022989"/>
    </source>
</evidence>
<feature type="transmembrane region" description="Helical" evidence="8">
    <location>
        <begin position="364"/>
        <end position="384"/>
    </location>
</feature>
<dbReference type="GO" id="GO:1990961">
    <property type="term" value="P:xenobiotic detoxification by transmembrane export across the plasma membrane"/>
    <property type="evidence" value="ECO:0007669"/>
    <property type="project" value="InterPro"/>
</dbReference>
<organism evidence="10 11">
    <name type="scientific">Aquabacterium olei</name>
    <dbReference type="NCBI Taxonomy" id="1296669"/>
    <lineage>
        <taxon>Bacteria</taxon>
        <taxon>Pseudomonadati</taxon>
        <taxon>Pseudomonadota</taxon>
        <taxon>Betaproteobacteria</taxon>
        <taxon>Burkholderiales</taxon>
        <taxon>Aquabacterium</taxon>
    </lineage>
</organism>
<dbReference type="InterPro" id="IPR020846">
    <property type="entry name" value="MFS_dom"/>
</dbReference>
<keyword evidence="4" id="KW-1003">Cell membrane</keyword>
<keyword evidence="3 8" id="KW-0813">Transport</keyword>
<dbReference type="AlphaFoldDB" id="A0A2U8FS45"/>
<dbReference type="NCBIfam" id="TIGR00710">
    <property type="entry name" value="efflux_Bcr_CflA"/>
    <property type="match status" value="1"/>
</dbReference>
<dbReference type="Gene3D" id="1.20.1720.10">
    <property type="entry name" value="Multidrug resistance protein D"/>
    <property type="match status" value="1"/>
</dbReference>
<keyword evidence="11" id="KW-1185">Reference proteome</keyword>
<comment type="similarity">
    <text evidence="2 8">Belongs to the major facilitator superfamily. Bcr/CmlA family.</text>
</comment>
<feature type="transmembrane region" description="Helical" evidence="8">
    <location>
        <begin position="12"/>
        <end position="36"/>
    </location>
</feature>
<dbReference type="InterPro" id="IPR036259">
    <property type="entry name" value="MFS_trans_sf"/>
</dbReference>
<comment type="subcellular location">
    <subcellularLocation>
        <location evidence="8">Cell inner membrane</location>
        <topology evidence="8">Multi-pass membrane protein</topology>
    </subcellularLocation>
    <subcellularLocation>
        <location evidence="1">Cell membrane</location>
        <topology evidence="1">Multi-pass membrane protein</topology>
    </subcellularLocation>
</comment>
<dbReference type="Proteomes" id="UP000244892">
    <property type="component" value="Chromosome"/>
</dbReference>
<feature type="transmembrane region" description="Helical" evidence="8">
    <location>
        <begin position="331"/>
        <end position="352"/>
    </location>
</feature>
<dbReference type="PROSITE" id="PS50850">
    <property type="entry name" value="MFS"/>
    <property type="match status" value="1"/>
</dbReference>
<dbReference type="PANTHER" id="PTHR23502">
    <property type="entry name" value="MAJOR FACILITATOR SUPERFAMILY"/>
    <property type="match status" value="1"/>
</dbReference>
<evidence type="ECO:0000313" key="10">
    <source>
        <dbReference type="EMBL" id="AWI53830.1"/>
    </source>
</evidence>
<feature type="transmembrane region" description="Helical" evidence="8">
    <location>
        <begin position="229"/>
        <end position="255"/>
    </location>
</feature>
<reference evidence="10 11" key="1">
    <citation type="submission" date="2018-05" db="EMBL/GenBank/DDBJ databases">
        <title>complete genome sequence of Aquabacterium olei NBRC 110486.</title>
        <authorList>
            <person name="Tang B."/>
            <person name="Chang J."/>
            <person name="Zhang L."/>
            <person name="Yang H."/>
        </authorList>
    </citation>
    <scope>NUCLEOTIDE SEQUENCE [LARGE SCALE GENOMIC DNA]</scope>
    <source>
        <strain evidence="10 11">NBRC 110486</strain>
    </source>
</reference>
<evidence type="ECO:0000256" key="8">
    <source>
        <dbReference type="RuleBase" id="RU365088"/>
    </source>
</evidence>
<dbReference type="PANTHER" id="PTHR23502:SF132">
    <property type="entry name" value="POLYAMINE TRANSPORTER 2-RELATED"/>
    <property type="match status" value="1"/>
</dbReference>
<evidence type="ECO:0000259" key="9">
    <source>
        <dbReference type="PROSITE" id="PS50850"/>
    </source>
</evidence>
<dbReference type="InterPro" id="IPR011701">
    <property type="entry name" value="MFS"/>
</dbReference>
<feature type="transmembrane region" description="Helical" evidence="8">
    <location>
        <begin position="56"/>
        <end position="75"/>
    </location>
</feature>
<evidence type="ECO:0000313" key="11">
    <source>
        <dbReference type="Proteomes" id="UP000244892"/>
    </source>
</evidence>
<feature type="transmembrane region" description="Helical" evidence="8">
    <location>
        <begin position="112"/>
        <end position="133"/>
    </location>
</feature>
<feature type="transmembrane region" description="Helical" evidence="8">
    <location>
        <begin position="145"/>
        <end position="169"/>
    </location>
</feature>
<keyword evidence="8" id="KW-0997">Cell inner membrane</keyword>
<dbReference type="InterPro" id="IPR004812">
    <property type="entry name" value="Efflux_drug-R_Bcr/CmlA"/>
</dbReference>
<feature type="transmembrane region" description="Helical" evidence="8">
    <location>
        <begin position="390"/>
        <end position="410"/>
    </location>
</feature>
<feature type="transmembrane region" description="Helical" evidence="8">
    <location>
        <begin position="298"/>
        <end position="319"/>
    </location>
</feature>
<dbReference type="GO" id="GO:0042910">
    <property type="term" value="F:xenobiotic transmembrane transporter activity"/>
    <property type="evidence" value="ECO:0007669"/>
    <property type="project" value="InterPro"/>
</dbReference>
<dbReference type="SUPFAM" id="SSF103473">
    <property type="entry name" value="MFS general substrate transporter"/>
    <property type="match status" value="1"/>
</dbReference>
<sequence>MSASDPAAARPAGHGIPTWVVVVALSMLLGLQPITTDLYLPALPQLQAALGLTPSLAQWTLSVLMLSFGFGQLVWGPIADRIGRRPVLRWGLSLYVLASIAATLAQDFSIVIAARIAQGASLSGVVMCGRAMVRDLYEPEDGARMMAHGMGGLGVIALVGPVLGGLAATHGGWRATMSILAISGAIILAFIWWRLPETLAPERRQAAQPWRTLVRNWIGIGKQPVFRSYALLSASTYGGLFVFLSISSFVFINVLGISRTAYGLVMASTSLSYLLGTLHCRRTLSRQGLRGTVRRAGWFPLVGGVWGLCISLAQLSTGWDVPPWALLPGLWLYAFGHGIHQPCGQTGVVAAFPHQAGAASALSGFVLSVIAFGVGAVMSGWTALPGWVGTIHPLTLGMALGGACTARVALHRVQRHGLIPQAA</sequence>
<dbReference type="CDD" id="cd17320">
    <property type="entry name" value="MFS_MdfA_MDR_like"/>
    <property type="match status" value="1"/>
</dbReference>
<feature type="domain" description="Major facilitator superfamily (MFS) profile" evidence="9">
    <location>
        <begin position="21"/>
        <end position="423"/>
    </location>
</feature>
<evidence type="ECO:0000256" key="4">
    <source>
        <dbReference type="ARBA" id="ARBA00022475"/>
    </source>
</evidence>